<reference evidence="2 3" key="1">
    <citation type="submission" date="2015-07" db="EMBL/GenBank/DDBJ databases">
        <title>ATOL: Assembling a taxonomically balanced genome-scale reconstruction of the evolutionary history of the Enterobacteriaceae.</title>
        <authorList>
            <person name="Plunkett G.III."/>
            <person name="Neeno-Eckwall E.C."/>
            <person name="Glasner J.D."/>
            <person name="Perna N.T."/>
        </authorList>
    </citation>
    <scope>NUCLEOTIDE SEQUENCE [LARGE SCALE GENOMIC DNA]</scope>
    <source>
        <strain evidence="2 3">ATCC 35017</strain>
    </source>
</reference>
<proteinExistence type="predicted"/>
<protein>
    <recommendedName>
        <fullName evidence="4">Lipoprotein</fullName>
    </recommendedName>
</protein>
<name>A0A0N0Z9F7_9GAMM</name>
<organism evidence="2 3">
    <name type="scientific">Moellerella wisconsensis ATCC 35017</name>
    <dbReference type="NCBI Taxonomy" id="1354267"/>
    <lineage>
        <taxon>Bacteria</taxon>
        <taxon>Pseudomonadati</taxon>
        <taxon>Pseudomonadota</taxon>
        <taxon>Gammaproteobacteria</taxon>
        <taxon>Enterobacterales</taxon>
        <taxon>Morganellaceae</taxon>
        <taxon>Moellerella</taxon>
    </lineage>
</organism>
<dbReference type="EMBL" id="LGAA01000018">
    <property type="protein sequence ID" value="KPD02517.1"/>
    <property type="molecule type" value="Genomic_DNA"/>
</dbReference>
<gene>
    <name evidence="2" type="ORF">M992_1669</name>
</gene>
<evidence type="ECO:0000313" key="2">
    <source>
        <dbReference type="EMBL" id="KPD02517.1"/>
    </source>
</evidence>
<evidence type="ECO:0000313" key="3">
    <source>
        <dbReference type="Proteomes" id="UP000053226"/>
    </source>
</evidence>
<keyword evidence="1" id="KW-0732">Signal</keyword>
<evidence type="ECO:0000256" key="1">
    <source>
        <dbReference type="SAM" id="SignalP"/>
    </source>
</evidence>
<keyword evidence="3" id="KW-1185">Reference proteome</keyword>
<dbReference type="Proteomes" id="UP000053226">
    <property type="component" value="Unassembled WGS sequence"/>
</dbReference>
<comment type="caution">
    <text evidence="2">The sequence shown here is derived from an EMBL/GenBank/DDBJ whole genome shotgun (WGS) entry which is preliminary data.</text>
</comment>
<sequence>MIKKITLMLSLLFMLSACSIKTLNLTQEQVSKIPSMGNVKVILPNLSEHNIQLASKPSLFITYRSSDLQKIKNEKYLSISLDESTNNQEYVINIPDYQGTTVDNISLLIAYKINGDSTIYANAVIQLVAIYDEDRYEIDKLSKAKHYKNGDSINYIFDIKMQPNLKLKGLYFYTDKDVIYGSGISSV</sequence>
<feature type="chain" id="PRO_5005864487" description="Lipoprotein" evidence="1">
    <location>
        <begin position="20"/>
        <end position="187"/>
    </location>
</feature>
<accession>A0A0N0Z9F7</accession>
<dbReference type="RefSeq" id="WP_053908110.1">
    <property type="nucleotide sequence ID" value="NZ_CAWMUS010000018.1"/>
</dbReference>
<dbReference type="AlphaFoldDB" id="A0A0N0Z9F7"/>
<dbReference type="PROSITE" id="PS51257">
    <property type="entry name" value="PROKAR_LIPOPROTEIN"/>
    <property type="match status" value="1"/>
</dbReference>
<evidence type="ECO:0008006" key="4">
    <source>
        <dbReference type="Google" id="ProtNLM"/>
    </source>
</evidence>
<feature type="signal peptide" evidence="1">
    <location>
        <begin position="1"/>
        <end position="19"/>
    </location>
</feature>